<evidence type="ECO:0000259" key="2">
    <source>
        <dbReference type="Pfam" id="PF01738"/>
    </source>
</evidence>
<dbReference type="InterPro" id="IPR002925">
    <property type="entry name" value="Dienelactn_hydro"/>
</dbReference>
<feature type="compositionally biased region" description="Basic and acidic residues" evidence="1">
    <location>
        <begin position="262"/>
        <end position="277"/>
    </location>
</feature>
<dbReference type="Gene3D" id="3.40.50.1820">
    <property type="entry name" value="alpha/beta hydrolase"/>
    <property type="match status" value="1"/>
</dbReference>
<proteinExistence type="predicted"/>
<dbReference type="PANTHER" id="PTHR17630">
    <property type="entry name" value="DIENELACTONE HYDROLASE"/>
    <property type="match status" value="1"/>
</dbReference>
<dbReference type="RefSeq" id="XP_033603227.1">
    <property type="nucleotide sequence ID" value="XM_033741710.1"/>
</dbReference>
<protein>
    <submittedName>
        <fullName evidence="3">Alpha/beta-hydrolase</fullName>
    </submittedName>
</protein>
<reference evidence="3" key="1">
    <citation type="journal article" date="2020" name="Stud. Mycol.">
        <title>101 Dothideomycetes genomes: a test case for predicting lifestyles and emergence of pathogens.</title>
        <authorList>
            <person name="Haridas S."/>
            <person name="Albert R."/>
            <person name="Binder M."/>
            <person name="Bloem J."/>
            <person name="Labutti K."/>
            <person name="Salamov A."/>
            <person name="Andreopoulos B."/>
            <person name="Baker S."/>
            <person name="Barry K."/>
            <person name="Bills G."/>
            <person name="Bluhm B."/>
            <person name="Cannon C."/>
            <person name="Castanera R."/>
            <person name="Culley D."/>
            <person name="Daum C."/>
            <person name="Ezra D."/>
            <person name="Gonzalez J."/>
            <person name="Henrissat B."/>
            <person name="Kuo A."/>
            <person name="Liang C."/>
            <person name="Lipzen A."/>
            <person name="Lutzoni F."/>
            <person name="Magnuson J."/>
            <person name="Mondo S."/>
            <person name="Nolan M."/>
            <person name="Ohm R."/>
            <person name="Pangilinan J."/>
            <person name="Park H.-J."/>
            <person name="Ramirez L."/>
            <person name="Alfaro M."/>
            <person name="Sun H."/>
            <person name="Tritt A."/>
            <person name="Yoshinaga Y."/>
            <person name="Zwiers L.-H."/>
            <person name="Turgeon B."/>
            <person name="Goodwin S."/>
            <person name="Spatafora J."/>
            <person name="Crous P."/>
            <person name="Grigoriev I."/>
        </authorList>
    </citation>
    <scope>NUCLEOTIDE SEQUENCE</scope>
    <source>
        <strain evidence="3">CBS 121739</strain>
    </source>
</reference>
<dbReference type="OrthoDB" id="17560at2759"/>
<feature type="domain" description="Dienelactone hydrolase" evidence="2">
    <location>
        <begin position="32"/>
        <end position="286"/>
    </location>
</feature>
<dbReference type="InterPro" id="IPR029058">
    <property type="entry name" value="AB_hydrolase_fold"/>
</dbReference>
<organism evidence="3 4">
    <name type="scientific">Pseudovirgaria hyperparasitica</name>
    <dbReference type="NCBI Taxonomy" id="470096"/>
    <lineage>
        <taxon>Eukaryota</taxon>
        <taxon>Fungi</taxon>
        <taxon>Dikarya</taxon>
        <taxon>Ascomycota</taxon>
        <taxon>Pezizomycotina</taxon>
        <taxon>Dothideomycetes</taxon>
        <taxon>Dothideomycetes incertae sedis</taxon>
        <taxon>Acrospermales</taxon>
        <taxon>Acrospermaceae</taxon>
        <taxon>Pseudovirgaria</taxon>
    </lineage>
</organism>
<dbReference type="PANTHER" id="PTHR17630:SF87">
    <property type="entry name" value="DIENELACTONE HYDROLASE DOMAIN-CONTAINING PROTEIN"/>
    <property type="match status" value="1"/>
</dbReference>
<accession>A0A6A6WFT5</accession>
<evidence type="ECO:0000313" key="3">
    <source>
        <dbReference type="EMBL" id="KAF2760776.1"/>
    </source>
</evidence>
<dbReference type="AlphaFoldDB" id="A0A6A6WFT5"/>
<name>A0A6A6WFT5_9PEZI</name>
<sequence length="287" mass="30920">MDASNPACEHCIQGTIHTGQPTGSEASLHDLNVYIANPPSGTTPKAIIVIYTDVFGLPLPNNKLIADAYARAGYQVYMPDFFKGDPVALDIADVLLPVDAGAQCALRKYTGMLAKGPSFVMWMTRHGEKKTNEVCMAWLRKLRAATPASTKIGMVGFCWGGKYAIRAGLAANRVAVDGRGEVPLVDAVVALHPSHLAVPGDVEGLVVPVSYGWGLKDEGVSIATKGKVEDVHAGLRAKGSKVPEMEHRVYEPGRHGFAVRGNPDDPQERKALEDSEKQALEWMDKHL</sequence>
<evidence type="ECO:0000256" key="1">
    <source>
        <dbReference type="SAM" id="MobiDB-lite"/>
    </source>
</evidence>
<gene>
    <name evidence="3" type="ORF">EJ05DRAFT_435735</name>
</gene>
<dbReference type="SUPFAM" id="SSF53474">
    <property type="entry name" value="alpha/beta-Hydrolases"/>
    <property type="match status" value="1"/>
</dbReference>
<dbReference type="GeneID" id="54482764"/>
<dbReference type="EMBL" id="ML996567">
    <property type="protein sequence ID" value="KAF2760776.1"/>
    <property type="molecule type" value="Genomic_DNA"/>
</dbReference>
<evidence type="ECO:0000313" key="4">
    <source>
        <dbReference type="Proteomes" id="UP000799437"/>
    </source>
</evidence>
<feature type="region of interest" description="Disordered" evidence="1">
    <location>
        <begin position="254"/>
        <end position="277"/>
    </location>
</feature>
<dbReference type="Pfam" id="PF01738">
    <property type="entry name" value="DLH"/>
    <property type="match status" value="1"/>
</dbReference>
<keyword evidence="4" id="KW-1185">Reference proteome</keyword>
<dbReference type="Proteomes" id="UP000799437">
    <property type="component" value="Unassembled WGS sequence"/>
</dbReference>
<dbReference type="GO" id="GO:0016787">
    <property type="term" value="F:hydrolase activity"/>
    <property type="evidence" value="ECO:0007669"/>
    <property type="project" value="UniProtKB-KW"/>
</dbReference>
<keyword evidence="3" id="KW-0378">Hydrolase</keyword>